<evidence type="ECO:0000313" key="2">
    <source>
        <dbReference type="Proteomes" id="UP000799778"/>
    </source>
</evidence>
<organism evidence="1 2">
    <name type="scientific">Aaosphaeria arxii CBS 175.79</name>
    <dbReference type="NCBI Taxonomy" id="1450172"/>
    <lineage>
        <taxon>Eukaryota</taxon>
        <taxon>Fungi</taxon>
        <taxon>Dikarya</taxon>
        <taxon>Ascomycota</taxon>
        <taxon>Pezizomycotina</taxon>
        <taxon>Dothideomycetes</taxon>
        <taxon>Pleosporomycetidae</taxon>
        <taxon>Pleosporales</taxon>
        <taxon>Pleosporales incertae sedis</taxon>
        <taxon>Aaosphaeria</taxon>
    </lineage>
</organism>
<sequence length="300" mass="34514">MPPDVSALPPELWIRILSHHPDPVHLWSTCRILSRTWQSYVETVVSTVYLRYFASICFSLEKYNLGGKTARPEISCTFDRFEDESADKDGTGSDKDQSNGREKFAKVMDRWEERVATSKPETPHYTIRIGRLINDTALPGLVFSKERREIGFSWLPMIRLFFREQERLRTLKSKYHLDVRRTLESNRKKLAKGEALSPEELPKSWASLEPDVRKSIRRVRLKEAYSDNEEMQWAIGSLKVYESSKGSDGKVVKALSEIPGAGMGERWFGSTYLIQALYLDEWSCLHGIDTKSEHLAHEAG</sequence>
<keyword evidence="2" id="KW-1185">Reference proteome</keyword>
<dbReference type="EMBL" id="ML978076">
    <property type="protein sequence ID" value="KAF2010344.1"/>
    <property type="molecule type" value="Genomic_DNA"/>
</dbReference>
<evidence type="ECO:0008006" key="3">
    <source>
        <dbReference type="Google" id="ProtNLM"/>
    </source>
</evidence>
<name>A0A6A5XC37_9PLEO</name>
<evidence type="ECO:0000313" key="1">
    <source>
        <dbReference type="EMBL" id="KAF2010344.1"/>
    </source>
</evidence>
<protein>
    <recommendedName>
        <fullName evidence="3">F-box domain-containing protein</fullName>
    </recommendedName>
</protein>
<dbReference type="AlphaFoldDB" id="A0A6A5XC37"/>
<accession>A0A6A5XC37</accession>
<dbReference type="OrthoDB" id="2997776at2759"/>
<proteinExistence type="predicted"/>
<dbReference type="RefSeq" id="XP_033378683.1">
    <property type="nucleotide sequence ID" value="XM_033525415.1"/>
</dbReference>
<gene>
    <name evidence="1" type="ORF">BU24DRAFT_399619</name>
</gene>
<reference evidence="1" key="1">
    <citation type="journal article" date="2020" name="Stud. Mycol.">
        <title>101 Dothideomycetes genomes: a test case for predicting lifestyles and emergence of pathogens.</title>
        <authorList>
            <person name="Haridas S."/>
            <person name="Albert R."/>
            <person name="Binder M."/>
            <person name="Bloem J."/>
            <person name="Labutti K."/>
            <person name="Salamov A."/>
            <person name="Andreopoulos B."/>
            <person name="Baker S."/>
            <person name="Barry K."/>
            <person name="Bills G."/>
            <person name="Bluhm B."/>
            <person name="Cannon C."/>
            <person name="Castanera R."/>
            <person name="Culley D."/>
            <person name="Daum C."/>
            <person name="Ezra D."/>
            <person name="Gonzalez J."/>
            <person name="Henrissat B."/>
            <person name="Kuo A."/>
            <person name="Liang C."/>
            <person name="Lipzen A."/>
            <person name="Lutzoni F."/>
            <person name="Magnuson J."/>
            <person name="Mondo S."/>
            <person name="Nolan M."/>
            <person name="Ohm R."/>
            <person name="Pangilinan J."/>
            <person name="Park H.-J."/>
            <person name="Ramirez L."/>
            <person name="Alfaro M."/>
            <person name="Sun H."/>
            <person name="Tritt A."/>
            <person name="Yoshinaga Y."/>
            <person name="Zwiers L.-H."/>
            <person name="Turgeon B."/>
            <person name="Goodwin S."/>
            <person name="Spatafora J."/>
            <person name="Crous P."/>
            <person name="Grigoriev I."/>
        </authorList>
    </citation>
    <scope>NUCLEOTIDE SEQUENCE</scope>
    <source>
        <strain evidence="1">CBS 175.79</strain>
    </source>
</reference>
<dbReference type="Proteomes" id="UP000799778">
    <property type="component" value="Unassembled WGS sequence"/>
</dbReference>
<dbReference type="GeneID" id="54282812"/>